<protein>
    <recommendedName>
        <fullName evidence="2">Plasmid stabilization system protein</fullName>
    </recommendedName>
</protein>
<evidence type="ECO:0000313" key="1">
    <source>
        <dbReference type="EMBL" id="KAA6335452.1"/>
    </source>
</evidence>
<name>A0A5J4RPN0_9ZZZZ</name>
<reference evidence="1" key="1">
    <citation type="submission" date="2019-03" db="EMBL/GenBank/DDBJ databases">
        <title>Single cell metagenomics reveals metabolic interactions within the superorganism composed of flagellate Streblomastix strix and complex community of Bacteroidetes bacteria on its surface.</title>
        <authorList>
            <person name="Treitli S.C."/>
            <person name="Kolisko M."/>
            <person name="Husnik F."/>
            <person name="Keeling P."/>
            <person name="Hampl V."/>
        </authorList>
    </citation>
    <scope>NUCLEOTIDE SEQUENCE</scope>
    <source>
        <strain evidence="1">STM</strain>
    </source>
</reference>
<organism evidence="1">
    <name type="scientific">termite gut metagenome</name>
    <dbReference type="NCBI Taxonomy" id="433724"/>
    <lineage>
        <taxon>unclassified sequences</taxon>
        <taxon>metagenomes</taxon>
        <taxon>organismal metagenomes</taxon>
    </lineage>
</organism>
<sequence>MEKVKVVYSKEVIDFLSDLMEILYVKDYFGFMDSAIKYVIDLVHEIDTTIANKPQRIAPNYFSKYGKGLCYSIFKKNNNTTWYVFFNHENDIYYIRYIGNNHNISQYL</sequence>
<proteinExistence type="predicted"/>
<accession>A0A5J4RPN0</accession>
<evidence type="ECO:0008006" key="2">
    <source>
        <dbReference type="Google" id="ProtNLM"/>
    </source>
</evidence>
<dbReference type="EMBL" id="SNRY01000891">
    <property type="protein sequence ID" value="KAA6335452.1"/>
    <property type="molecule type" value="Genomic_DNA"/>
</dbReference>
<gene>
    <name evidence="1" type="ORF">EZS27_016311</name>
</gene>
<comment type="caution">
    <text evidence="1">The sequence shown here is derived from an EMBL/GenBank/DDBJ whole genome shotgun (WGS) entry which is preliminary data.</text>
</comment>
<dbReference type="AlphaFoldDB" id="A0A5J4RPN0"/>